<dbReference type="SUPFAM" id="SSF143503">
    <property type="entry name" value="PUG domain-like"/>
    <property type="match status" value="1"/>
</dbReference>
<reference evidence="1 2" key="1">
    <citation type="journal article" date="2013" name="Curr. Biol.">
        <title>The Genome of the Foraminiferan Reticulomyxa filosa.</title>
        <authorList>
            <person name="Glockner G."/>
            <person name="Hulsmann N."/>
            <person name="Schleicher M."/>
            <person name="Noegel A.A."/>
            <person name="Eichinger L."/>
            <person name="Gallinger C."/>
            <person name="Pawlowski J."/>
            <person name="Sierra R."/>
            <person name="Euteneuer U."/>
            <person name="Pillet L."/>
            <person name="Moustafa A."/>
            <person name="Platzer M."/>
            <person name="Groth M."/>
            <person name="Szafranski K."/>
            <person name="Schliwa M."/>
        </authorList>
    </citation>
    <scope>NUCLEOTIDE SEQUENCE [LARGE SCALE GENOMIC DNA]</scope>
</reference>
<dbReference type="InterPro" id="IPR036339">
    <property type="entry name" value="PUB-like_dom_sf"/>
</dbReference>
<evidence type="ECO:0000313" key="2">
    <source>
        <dbReference type="Proteomes" id="UP000023152"/>
    </source>
</evidence>
<name>X6MT64_RETFI</name>
<keyword evidence="2" id="KW-1185">Reference proteome</keyword>
<dbReference type="Proteomes" id="UP000023152">
    <property type="component" value="Unassembled WGS sequence"/>
</dbReference>
<accession>X6MT64</accession>
<gene>
    <name evidence="1" type="ORF">RFI_20503</name>
</gene>
<dbReference type="AlphaFoldDB" id="X6MT64"/>
<sequence length="260" mass="31028">MNDLISDLDIATKTQGIFILSMHAFKVCKFFFDHFFKKLENETLQIISIQIVKPDVGDSKKIGDFLAFNVIMLAQFQQTFSKISKEIIIESFNCTTSQQQHHLMRLFKEFGDKLEKTMILQTWRNHNNIFVETRMKLMEICATSNLNELKENELKILRKICLHILWNILKYPKHIKYRQINKQALCNYLFQKCHTLGADFEKVLIDMGKRLQCIGFKKENDNNWYHQCDHIEIHLWESYKYLINKQIMCVYFIVVNKTND</sequence>
<dbReference type="EMBL" id="ASPP01017778">
    <property type="protein sequence ID" value="ETO16836.1"/>
    <property type="molecule type" value="Genomic_DNA"/>
</dbReference>
<proteinExistence type="predicted"/>
<protein>
    <submittedName>
        <fullName evidence="1">Uncharacterized protein</fullName>
    </submittedName>
</protein>
<comment type="caution">
    <text evidence="1">The sequence shown here is derived from an EMBL/GenBank/DDBJ whole genome shotgun (WGS) entry which is preliminary data.</text>
</comment>
<evidence type="ECO:0000313" key="1">
    <source>
        <dbReference type="EMBL" id="ETO16836.1"/>
    </source>
</evidence>
<organism evidence="1 2">
    <name type="scientific">Reticulomyxa filosa</name>
    <dbReference type="NCBI Taxonomy" id="46433"/>
    <lineage>
        <taxon>Eukaryota</taxon>
        <taxon>Sar</taxon>
        <taxon>Rhizaria</taxon>
        <taxon>Retaria</taxon>
        <taxon>Foraminifera</taxon>
        <taxon>Monothalamids</taxon>
        <taxon>Reticulomyxidae</taxon>
        <taxon>Reticulomyxa</taxon>
    </lineage>
</organism>